<dbReference type="Proteomes" id="UP000257109">
    <property type="component" value="Unassembled WGS sequence"/>
</dbReference>
<keyword evidence="1" id="KW-0812">Transmembrane</keyword>
<organism evidence="2 3">
    <name type="scientific">Mucuna pruriens</name>
    <name type="common">Velvet bean</name>
    <name type="synonym">Dolichos pruriens</name>
    <dbReference type="NCBI Taxonomy" id="157652"/>
    <lineage>
        <taxon>Eukaryota</taxon>
        <taxon>Viridiplantae</taxon>
        <taxon>Streptophyta</taxon>
        <taxon>Embryophyta</taxon>
        <taxon>Tracheophyta</taxon>
        <taxon>Spermatophyta</taxon>
        <taxon>Magnoliopsida</taxon>
        <taxon>eudicotyledons</taxon>
        <taxon>Gunneridae</taxon>
        <taxon>Pentapetalae</taxon>
        <taxon>rosids</taxon>
        <taxon>fabids</taxon>
        <taxon>Fabales</taxon>
        <taxon>Fabaceae</taxon>
        <taxon>Papilionoideae</taxon>
        <taxon>50 kb inversion clade</taxon>
        <taxon>NPAAA clade</taxon>
        <taxon>indigoferoid/millettioid clade</taxon>
        <taxon>Phaseoleae</taxon>
        <taxon>Mucuna</taxon>
    </lineage>
</organism>
<protein>
    <submittedName>
        <fullName evidence="2">UDP-galactose/UDP-glucose transporter 7</fullName>
    </submittedName>
</protein>
<keyword evidence="1" id="KW-1133">Transmembrane helix</keyword>
<dbReference type="AlphaFoldDB" id="A0A371GDL7"/>
<feature type="non-terminal residue" evidence="2">
    <location>
        <position position="241"/>
    </location>
</feature>
<dbReference type="EMBL" id="QJKJ01005876">
    <property type="protein sequence ID" value="RDX88678.1"/>
    <property type="molecule type" value="Genomic_DNA"/>
</dbReference>
<keyword evidence="3" id="KW-1185">Reference proteome</keyword>
<evidence type="ECO:0000313" key="3">
    <source>
        <dbReference type="Proteomes" id="UP000257109"/>
    </source>
</evidence>
<feature type="non-terminal residue" evidence="2">
    <location>
        <position position="1"/>
    </location>
</feature>
<keyword evidence="1" id="KW-0472">Membrane</keyword>
<evidence type="ECO:0000313" key="2">
    <source>
        <dbReference type="EMBL" id="RDX88678.1"/>
    </source>
</evidence>
<evidence type="ECO:0000256" key="1">
    <source>
        <dbReference type="SAM" id="Phobius"/>
    </source>
</evidence>
<feature type="transmembrane region" description="Helical" evidence="1">
    <location>
        <begin position="71"/>
        <end position="92"/>
    </location>
</feature>
<name>A0A371GDL7_MUCPR</name>
<gene>
    <name evidence="2" type="primary">UTR7</name>
    <name evidence="2" type="ORF">CR513_29697</name>
</gene>
<comment type="caution">
    <text evidence="2">The sequence shown here is derived from an EMBL/GenBank/DDBJ whole genome shotgun (WGS) entry which is preliminary data.</text>
</comment>
<feature type="transmembrane region" description="Helical" evidence="1">
    <location>
        <begin position="112"/>
        <end position="130"/>
    </location>
</feature>
<sequence>MKTFLKIVELFSTKTLSNPNQSKTEHKNEVLKPVSYGFASMAMVFINKVIIMEYTYSMTLLICRSHKRKRIAYFSISCLPINWLPPCLYPLVEKPDARRELDMTTVKQLLPLSIFYNANVGFALASLKGFNIPMFFVIKRLMPLAVVVAGKGETYNPGDSFNDIDCHRVLIAALGDFSFDLFGYSTTFTMYLVLVEKFGAEDGLPSVEIRFYNNILSLPFFMFLITATGEFPNSLSVLFAK</sequence>
<dbReference type="OrthoDB" id="417037at2759"/>
<proteinExistence type="predicted"/>
<reference evidence="2" key="1">
    <citation type="submission" date="2018-05" db="EMBL/GenBank/DDBJ databases">
        <title>Draft genome of Mucuna pruriens seed.</title>
        <authorList>
            <person name="Nnadi N.E."/>
            <person name="Vos R."/>
            <person name="Hasami M.H."/>
            <person name="Devisetty U.K."/>
            <person name="Aguiy J.C."/>
        </authorList>
    </citation>
    <scope>NUCLEOTIDE SEQUENCE [LARGE SCALE GENOMIC DNA]</scope>
    <source>
        <strain evidence="2">JCA_2017</strain>
    </source>
</reference>
<feature type="transmembrane region" description="Helical" evidence="1">
    <location>
        <begin position="34"/>
        <end position="51"/>
    </location>
</feature>
<accession>A0A371GDL7</accession>